<feature type="non-terminal residue" evidence="1">
    <location>
        <position position="1"/>
    </location>
</feature>
<dbReference type="EMBL" id="REGN01003777">
    <property type="protein sequence ID" value="RNA20807.1"/>
    <property type="molecule type" value="Genomic_DNA"/>
</dbReference>
<gene>
    <name evidence="1" type="ORF">BpHYR1_015230</name>
</gene>
<name>A0A3M7RBB3_BRAPC</name>
<keyword evidence="2" id="KW-1185">Reference proteome</keyword>
<dbReference type="Proteomes" id="UP000276133">
    <property type="component" value="Unassembled WGS sequence"/>
</dbReference>
<proteinExistence type="predicted"/>
<evidence type="ECO:0000313" key="2">
    <source>
        <dbReference type="Proteomes" id="UP000276133"/>
    </source>
</evidence>
<protein>
    <submittedName>
        <fullName evidence="1">Uncharacterized protein</fullName>
    </submittedName>
</protein>
<organism evidence="1 2">
    <name type="scientific">Brachionus plicatilis</name>
    <name type="common">Marine rotifer</name>
    <name type="synonym">Brachionus muelleri</name>
    <dbReference type="NCBI Taxonomy" id="10195"/>
    <lineage>
        <taxon>Eukaryota</taxon>
        <taxon>Metazoa</taxon>
        <taxon>Spiralia</taxon>
        <taxon>Gnathifera</taxon>
        <taxon>Rotifera</taxon>
        <taxon>Eurotatoria</taxon>
        <taxon>Monogononta</taxon>
        <taxon>Pseudotrocha</taxon>
        <taxon>Ploima</taxon>
        <taxon>Brachionidae</taxon>
        <taxon>Brachionus</taxon>
    </lineage>
</organism>
<sequence>CFNWLSFSLKSAKYSAIFCILHAIKKYSNQLCKYIGKIEEKKISKSKNLKKFSFKKIIANSLLLFLNENSLRFFDFEIFFSSLKNYIAEFLQTTIFGLSKVA</sequence>
<dbReference type="AlphaFoldDB" id="A0A3M7RBB3"/>
<reference evidence="1 2" key="1">
    <citation type="journal article" date="2018" name="Sci. Rep.">
        <title>Genomic signatures of local adaptation to the degree of environmental predictability in rotifers.</title>
        <authorList>
            <person name="Franch-Gras L."/>
            <person name="Hahn C."/>
            <person name="Garcia-Roger E.M."/>
            <person name="Carmona M.J."/>
            <person name="Serra M."/>
            <person name="Gomez A."/>
        </authorList>
    </citation>
    <scope>NUCLEOTIDE SEQUENCE [LARGE SCALE GENOMIC DNA]</scope>
    <source>
        <strain evidence="1">HYR1</strain>
    </source>
</reference>
<evidence type="ECO:0000313" key="1">
    <source>
        <dbReference type="EMBL" id="RNA20807.1"/>
    </source>
</evidence>
<accession>A0A3M7RBB3</accession>
<comment type="caution">
    <text evidence="1">The sequence shown here is derived from an EMBL/GenBank/DDBJ whole genome shotgun (WGS) entry which is preliminary data.</text>
</comment>